<comment type="caution">
    <text evidence="15">The sequence shown here is derived from an EMBL/GenBank/DDBJ whole genome shotgun (WGS) entry which is preliminary data.</text>
</comment>
<proteinExistence type="inferred from homology"/>
<feature type="repeat" description="Solcar" evidence="12">
    <location>
        <begin position="127"/>
        <end position="213"/>
    </location>
</feature>
<gene>
    <name evidence="15" type="ORF">G7K_6847-t1</name>
</gene>
<evidence type="ECO:0000256" key="11">
    <source>
        <dbReference type="ARBA" id="ARBA00023136"/>
    </source>
</evidence>
<dbReference type="PANTHER" id="PTHR24089">
    <property type="entry name" value="SOLUTE CARRIER FAMILY 25"/>
    <property type="match status" value="1"/>
</dbReference>
<dbReference type="InterPro" id="IPR023395">
    <property type="entry name" value="MCP_dom_sf"/>
</dbReference>
<feature type="compositionally biased region" description="Polar residues" evidence="14">
    <location>
        <begin position="1"/>
        <end position="12"/>
    </location>
</feature>
<accession>A0A0E9NTN7</accession>
<keyword evidence="5 13" id="KW-0813">Transport</keyword>
<feature type="repeat" description="Solcar" evidence="12">
    <location>
        <begin position="220"/>
        <end position="315"/>
    </location>
</feature>
<evidence type="ECO:0000313" key="16">
    <source>
        <dbReference type="Proteomes" id="UP000033140"/>
    </source>
</evidence>
<evidence type="ECO:0000256" key="12">
    <source>
        <dbReference type="PROSITE-ProRule" id="PRU00282"/>
    </source>
</evidence>
<evidence type="ECO:0000256" key="5">
    <source>
        <dbReference type="ARBA" id="ARBA00022448"/>
    </source>
</evidence>
<organism evidence="15 16">
    <name type="scientific">Saitoella complicata (strain BCRC 22490 / CBS 7301 / JCM 7358 / NBRC 10748 / NRRL Y-17804)</name>
    <dbReference type="NCBI Taxonomy" id="698492"/>
    <lineage>
        <taxon>Eukaryota</taxon>
        <taxon>Fungi</taxon>
        <taxon>Dikarya</taxon>
        <taxon>Ascomycota</taxon>
        <taxon>Taphrinomycotina</taxon>
        <taxon>Taphrinomycotina incertae sedis</taxon>
        <taxon>Saitoella</taxon>
    </lineage>
</organism>
<reference evidence="15 16" key="2">
    <citation type="journal article" date="2014" name="J. Gen. Appl. Microbiol.">
        <title>The early diverging ascomycetous budding yeast Saitoella complicata has three histone deacetylases belonging to the Clr6, Hos2, and Rpd3 lineages.</title>
        <authorList>
            <person name="Nishida H."/>
            <person name="Matsumoto T."/>
            <person name="Kondo S."/>
            <person name="Hamamoto M."/>
            <person name="Yoshikawa H."/>
        </authorList>
    </citation>
    <scope>NUCLEOTIDE SEQUENCE [LARGE SCALE GENOMIC DNA]</scope>
    <source>
        <strain evidence="15 16">NRRL Y-17804</strain>
    </source>
</reference>
<reference evidence="15 16" key="3">
    <citation type="journal article" date="2015" name="Genome Announc.">
        <title>Draft Genome Sequence of the Archiascomycetous Yeast Saitoella complicata.</title>
        <authorList>
            <person name="Yamauchi K."/>
            <person name="Kondo S."/>
            <person name="Hamamoto M."/>
            <person name="Takahashi Y."/>
            <person name="Ogura Y."/>
            <person name="Hayashi T."/>
            <person name="Nishida H."/>
        </authorList>
    </citation>
    <scope>NUCLEOTIDE SEQUENCE [LARGE SCALE GENOMIC DNA]</scope>
    <source>
        <strain evidence="15 16">NRRL Y-17804</strain>
    </source>
</reference>
<dbReference type="Pfam" id="PF00153">
    <property type="entry name" value="Mito_carr"/>
    <property type="match status" value="3"/>
</dbReference>
<evidence type="ECO:0000256" key="14">
    <source>
        <dbReference type="SAM" id="MobiDB-lite"/>
    </source>
</evidence>
<dbReference type="SUPFAM" id="SSF103506">
    <property type="entry name" value="Mitochondrial carrier"/>
    <property type="match status" value="1"/>
</dbReference>
<dbReference type="Gene3D" id="1.50.40.10">
    <property type="entry name" value="Mitochondrial carrier domain"/>
    <property type="match status" value="1"/>
</dbReference>
<keyword evidence="7" id="KW-0677">Repeat</keyword>
<feature type="region of interest" description="Disordered" evidence="14">
    <location>
        <begin position="1"/>
        <end position="21"/>
    </location>
</feature>
<evidence type="ECO:0000256" key="4">
    <source>
        <dbReference type="ARBA" id="ARBA00021935"/>
    </source>
</evidence>
<name>A0A0E9NTN7_SAICN</name>
<evidence type="ECO:0000256" key="10">
    <source>
        <dbReference type="ARBA" id="ARBA00023128"/>
    </source>
</evidence>
<comment type="function">
    <text evidence="1">Mitochondrial transporter that mediates uptake of thiamine pyrophosphate (ThPP) into mitochondria.</text>
</comment>
<dbReference type="AlphaFoldDB" id="A0A0E9NTN7"/>
<dbReference type="STRING" id="698492.A0A0E9NTN7"/>
<comment type="similarity">
    <text evidence="3 13">Belongs to the mitochondrial carrier (TC 2.A.29) family.</text>
</comment>
<reference evidence="15 16" key="1">
    <citation type="journal article" date="2011" name="J. Gen. Appl. Microbiol.">
        <title>Draft genome sequencing of the enigmatic yeast Saitoella complicata.</title>
        <authorList>
            <person name="Nishida H."/>
            <person name="Hamamoto M."/>
            <person name="Sugiyama J."/>
        </authorList>
    </citation>
    <scope>NUCLEOTIDE SEQUENCE [LARGE SCALE GENOMIC DNA]</scope>
    <source>
        <strain evidence="15 16">NRRL Y-17804</strain>
    </source>
</reference>
<dbReference type="PRINTS" id="PR00926">
    <property type="entry name" value="MITOCARRIER"/>
</dbReference>
<dbReference type="GO" id="GO:0005743">
    <property type="term" value="C:mitochondrial inner membrane"/>
    <property type="evidence" value="ECO:0007669"/>
    <property type="project" value="UniProtKB-SubCell"/>
</dbReference>
<dbReference type="OMA" id="MYVCYGA"/>
<keyword evidence="6 12" id="KW-0812">Transmembrane</keyword>
<dbReference type="EMBL" id="BACD03000086">
    <property type="protein sequence ID" value="GAO52780.1"/>
    <property type="molecule type" value="Genomic_DNA"/>
</dbReference>
<evidence type="ECO:0000256" key="3">
    <source>
        <dbReference type="ARBA" id="ARBA00006375"/>
    </source>
</evidence>
<dbReference type="PROSITE" id="PS50920">
    <property type="entry name" value="SOLCAR"/>
    <property type="match status" value="3"/>
</dbReference>
<evidence type="ECO:0000256" key="2">
    <source>
        <dbReference type="ARBA" id="ARBA00004448"/>
    </source>
</evidence>
<evidence type="ECO:0000256" key="9">
    <source>
        <dbReference type="ARBA" id="ARBA00022989"/>
    </source>
</evidence>
<evidence type="ECO:0000256" key="1">
    <source>
        <dbReference type="ARBA" id="ARBA00002238"/>
    </source>
</evidence>
<dbReference type="InterPro" id="IPR002067">
    <property type="entry name" value="MCP"/>
</dbReference>
<dbReference type="GO" id="GO:0090422">
    <property type="term" value="F:thiamine pyrophosphate transmembrane transporter activity"/>
    <property type="evidence" value="ECO:0007669"/>
    <property type="project" value="UniProtKB-ARBA"/>
</dbReference>
<dbReference type="FunFam" id="1.50.40.10:FF:000011">
    <property type="entry name" value="Mitochondrial thiamine pyrophosphate carrier 1"/>
    <property type="match status" value="1"/>
</dbReference>
<dbReference type="RefSeq" id="XP_019023500.1">
    <property type="nucleotide sequence ID" value="XM_019165454.1"/>
</dbReference>
<evidence type="ECO:0000256" key="13">
    <source>
        <dbReference type="RuleBase" id="RU000488"/>
    </source>
</evidence>
<dbReference type="InterPro" id="IPR018108">
    <property type="entry name" value="MCP_transmembrane"/>
</dbReference>
<evidence type="ECO:0000313" key="15">
    <source>
        <dbReference type="EMBL" id="GAO52780.1"/>
    </source>
</evidence>
<keyword evidence="9" id="KW-1133">Transmembrane helix</keyword>
<comment type="subcellular location">
    <subcellularLocation>
        <location evidence="2">Mitochondrion inner membrane</location>
        <topology evidence="2">Multi-pass membrane protein</topology>
    </subcellularLocation>
</comment>
<keyword evidence="16" id="KW-1185">Reference proteome</keyword>
<evidence type="ECO:0000256" key="7">
    <source>
        <dbReference type="ARBA" id="ARBA00022737"/>
    </source>
</evidence>
<dbReference type="OrthoDB" id="18574at2759"/>
<feature type="repeat" description="Solcar" evidence="12">
    <location>
        <begin position="22"/>
        <end position="117"/>
    </location>
</feature>
<keyword evidence="10" id="KW-0496">Mitochondrion</keyword>
<dbReference type="Proteomes" id="UP000033140">
    <property type="component" value="Unassembled WGS sequence"/>
</dbReference>
<evidence type="ECO:0000256" key="8">
    <source>
        <dbReference type="ARBA" id="ARBA00022792"/>
    </source>
</evidence>
<sequence length="320" mass="34844">MDNDSKSNSTATAVEEAEAKRPSGVQATVAGGVAGLTSRFVIAPLDVVKIRLQLQTHAATGVASEAGPSYRGITHALRTILREEGISGLWKGNIPAEMLYLTYGAVQFLTYRETTAYMSENTSNYLPKTAQTFISGGIAGSLATITTYPLDLLRTRFAVTGQSKVYQGLWHSLRHIHDHEGIRGFYRGSTAAVIQIFPYMGLMFGTYEAFKASLHRAGLPNGWDDAAAGTIAGVVSKSGVFPLDVVRKRLQVQGPMRGNYLYRNIPEYSGMWQCGKQILATEGMRGLYKGWLASIVKSGPSAAVTLWTYSACVRLFERLE</sequence>
<evidence type="ECO:0000256" key="6">
    <source>
        <dbReference type="ARBA" id="ARBA00022692"/>
    </source>
</evidence>
<protein>
    <recommendedName>
        <fullName evidence="4">Mitochondrial thiamine pyrophosphate carrier 1</fullName>
    </recommendedName>
</protein>
<keyword evidence="11 12" id="KW-0472">Membrane</keyword>
<keyword evidence="8" id="KW-0999">Mitochondrion inner membrane</keyword>